<dbReference type="GO" id="GO:0015254">
    <property type="term" value="F:glycerol channel activity"/>
    <property type="evidence" value="ECO:0007669"/>
    <property type="project" value="TreeGrafter"/>
</dbReference>
<feature type="transmembrane region" description="Helical" evidence="8">
    <location>
        <begin position="6"/>
        <end position="26"/>
    </location>
</feature>
<comment type="caution">
    <text evidence="9">The sequence shown here is derived from an EMBL/GenBank/DDBJ whole genome shotgun (WGS) entry which is preliminary data.</text>
</comment>
<proteinExistence type="inferred from homology"/>
<dbReference type="AlphaFoldDB" id="A0A2S5REC0"/>
<comment type="similarity">
    <text evidence="2 7">Belongs to the MIP/aquaporin (TC 1.A.8) family.</text>
</comment>
<feature type="transmembrane region" description="Helical" evidence="8">
    <location>
        <begin position="84"/>
        <end position="108"/>
    </location>
</feature>
<feature type="transmembrane region" description="Helical" evidence="8">
    <location>
        <begin position="140"/>
        <end position="159"/>
    </location>
</feature>
<dbReference type="Pfam" id="PF00230">
    <property type="entry name" value="MIP"/>
    <property type="match status" value="1"/>
</dbReference>
<keyword evidence="4 7" id="KW-0812">Transmembrane</keyword>
<evidence type="ECO:0000256" key="8">
    <source>
        <dbReference type="SAM" id="Phobius"/>
    </source>
</evidence>
<evidence type="ECO:0000256" key="1">
    <source>
        <dbReference type="ARBA" id="ARBA00004141"/>
    </source>
</evidence>
<dbReference type="RefSeq" id="WP_104208199.1">
    <property type="nucleotide sequence ID" value="NZ_PHNF01000003.1"/>
</dbReference>
<reference evidence="9 10" key="1">
    <citation type="submission" date="2017-11" db="EMBL/GenBank/DDBJ databases">
        <title>Genome sequence of Mesoplasma corruscae ELCA-2 (ATCC 49579).</title>
        <authorList>
            <person name="Lo W.-S."/>
            <person name="Kuo C.-H."/>
        </authorList>
    </citation>
    <scope>NUCLEOTIDE SEQUENCE [LARGE SCALE GENOMIC DNA]</scope>
    <source>
        <strain evidence="9 10">ELCA-2</strain>
    </source>
</reference>
<dbReference type="EMBL" id="PHNF01000003">
    <property type="protein sequence ID" value="PPE05647.1"/>
    <property type="molecule type" value="Genomic_DNA"/>
</dbReference>
<name>A0A2S5REC0_9MOLU</name>
<dbReference type="GO" id="GO:0005886">
    <property type="term" value="C:plasma membrane"/>
    <property type="evidence" value="ECO:0007669"/>
    <property type="project" value="TreeGrafter"/>
</dbReference>
<organism evidence="9 10">
    <name type="scientific">Mesoplasma corruscae</name>
    <dbReference type="NCBI Taxonomy" id="216874"/>
    <lineage>
        <taxon>Bacteria</taxon>
        <taxon>Bacillati</taxon>
        <taxon>Mycoplasmatota</taxon>
        <taxon>Mollicutes</taxon>
        <taxon>Entomoplasmatales</taxon>
        <taxon>Entomoplasmataceae</taxon>
        <taxon>Mesoplasma</taxon>
    </lineage>
</organism>
<evidence type="ECO:0000313" key="9">
    <source>
        <dbReference type="EMBL" id="PPE05647.1"/>
    </source>
</evidence>
<evidence type="ECO:0000256" key="6">
    <source>
        <dbReference type="ARBA" id="ARBA00023136"/>
    </source>
</evidence>
<evidence type="ECO:0000256" key="2">
    <source>
        <dbReference type="ARBA" id="ARBA00006175"/>
    </source>
</evidence>
<evidence type="ECO:0000256" key="5">
    <source>
        <dbReference type="ARBA" id="ARBA00022989"/>
    </source>
</evidence>
<protein>
    <submittedName>
        <fullName evidence="9">Glycerol uptake facilitator protein</fullName>
    </submittedName>
</protein>
<feature type="transmembrane region" description="Helical" evidence="8">
    <location>
        <begin position="38"/>
        <end position="64"/>
    </location>
</feature>
<feature type="transmembrane region" description="Helical" evidence="8">
    <location>
        <begin position="222"/>
        <end position="242"/>
    </location>
</feature>
<dbReference type="Gene3D" id="1.20.1080.10">
    <property type="entry name" value="Glycerol uptake facilitator protein"/>
    <property type="match status" value="1"/>
</dbReference>
<dbReference type="InterPro" id="IPR023271">
    <property type="entry name" value="Aquaporin-like"/>
</dbReference>
<feature type="transmembrane region" description="Helical" evidence="8">
    <location>
        <begin position="171"/>
        <end position="195"/>
    </location>
</feature>
<evidence type="ECO:0000313" key="10">
    <source>
        <dbReference type="Proteomes" id="UP000239785"/>
    </source>
</evidence>
<evidence type="ECO:0000256" key="3">
    <source>
        <dbReference type="ARBA" id="ARBA00022448"/>
    </source>
</evidence>
<comment type="subcellular location">
    <subcellularLocation>
        <location evidence="1">Membrane</location>
        <topology evidence="1">Multi-pass membrane protein</topology>
    </subcellularLocation>
</comment>
<keyword evidence="6 8" id="KW-0472">Membrane</keyword>
<keyword evidence="10" id="KW-1185">Reference proteome</keyword>
<dbReference type="Proteomes" id="UP000239785">
    <property type="component" value="Unassembled WGS sequence"/>
</dbReference>
<dbReference type="InterPro" id="IPR000425">
    <property type="entry name" value="MIP"/>
</dbReference>
<dbReference type="PANTHER" id="PTHR43829:SF9">
    <property type="entry name" value="AQUAPORIN-9"/>
    <property type="match status" value="1"/>
</dbReference>
<gene>
    <name evidence="9" type="primary">glpF</name>
    <name evidence="9" type="ORF">MCORR_v1c06740</name>
</gene>
<dbReference type="PANTHER" id="PTHR43829">
    <property type="entry name" value="AQUAPORIN OR AQUAGLYCEROPORIN RELATED"/>
    <property type="match status" value="1"/>
</dbReference>
<keyword evidence="5 8" id="KW-1133">Transmembrane helix</keyword>
<dbReference type="PRINTS" id="PR00783">
    <property type="entry name" value="MINTRINSICP"/>
</dbReference>
<evidence type="ECO:0000256" key="7">
    <source>
        <dbReference type="RuleBase" id="RU000477"/>
    </source>
</evidence>
<dbReference type="InterPro" id="IPR050363">
    <property type="entry name" value="MIP/Aquaporin"/>
</dbReference>
<dbReference type="SUPFAM" id="SSF81338">
    <property type="entry name" value="Aquaporin-like"/>
    <property type="match status" value="1"/>
</dbReference>
<accession>A0A2S5REC0</accession>
<dbReference type="OrthoDB" id="389013at2"/>
<sequence>MSIGTVFLSEIIGSLVLSLLGNGGMANQLLTKKKPNEVIIAICWASGVTVGIVFSLMLGGVGHLNAIISLFYLIYNWSSIGPYWLFWIFIIAQIIGFVLGQICVVFLYQGKIKQSLADGFKQEYLNSYCYTRNNEKFMKVFIAEFIGAIFFLLAIYFIIENPRQILSPHTSFIFIFIIVICIVLSLGGVTGPSLSPTRDISLRLMHKIIPFKNKGSSEFKESVPLILGSILGTIVIGLVFLII</sequence>
<evidence type="ECO:0000256" key="4">
    <source>
        <dbReference type="ARBA" id="ARBA00022692"/>
    </source>
</evidence>
<keyword evidence="3 7" id="KW-0813">Transport</keyword>